<protein>
    <recommendedName>
        <fullName evidence="3">DUF5723 domain-containing protein</fullName>
    </recommendedName>
</protein>
<dbReference type="Proteomes" id="UP000664628">
    <property type="component" value="Unassembled WGS sequence"/>
</dbReference>
<name>A0ABS3JDX3_9BACT</name>
<proteinExistence type="predicted"/>
<dbReference type="EMBL" id="JAFMYW010000002">
    <property type="protein sequence ID" value="MBO0948183.1"/>
    <property type="molecule type" value="Genomic_DNA"/>
</dbReference>
<evidence type="ECO:0000313" key="2">
    <source>
        <dbReference type="Proteomes" id="UP000664628"/>
    </source>
</evidence>
<gene>
    <name evidence="1" type="ORF">J2I46_06285</name>
</gene>
<comment type="caution">
    <text evidence="1">The sequence shown here is derived from an EMBL/GenBank/DDBJ whole genome shotgun (WGS) entry which is preliminary data.</text>
</comment>
<sequence length="577" mass="62767">MQQLRHFRNGLGLLLGLVLSNCPMGQSVLAQSVDLGSIGKAKPLVVSGGLGANTIFNAGLPNAEGPLNYFLSGNLNLNFFGTINVPLTFNYSNRRLALSQGYSFNQLSLHPTYKWVTAHIGTNYMTFSPYTLNGHQFVGAGVEATPGKWNVQAMAGRLLQAQFTDTTTTGPTFRRMGYGLKVGYNPGNYLVGLTLFNAKDDPTTIPDTQRRFMNQVVTPKDNMVVSLNFGTTLFHALQINAEYANSVVTKDQSPNYERVPMRSLAGVFVRGNATSESYNALKVGANYNIAKTKTIVGAGYERIDPNYTTLGGYYFVNDLANYTLNVSQTLRGGKLQLSGNVGLQEDDIKKQKANKQRRFVGSLVASAQLQEGFTMGINYSNFQSYRFLNDTYSRLVRVPGQIIDTLAYSLVSQTIGYNANKVLTKTDTRSSQLSFVATYVGSQSARANITDADSKTRILNASLTYSMGFMPQKASLNASLSYFRNALPTGTIQGIGPTFGLQKTFLETLNTTLNLSALNVNTSLVTPEGSGNSLAINAQLLANMRVGQHHAFNFITAVVSTQPATYVSGNVGYNFSF</sequence>
<dbReference type="RefSeq" id="WP_207328149.1">
    <property type="nucleotide sequence ID" value="NZ_JAFMYW010000002.1"/>
</dbReference>
<evidence type="ECO:0008006" key="3">
    <source>
        <dbReference type="Google" id="ProtNLM"/>
    </source>
</evidence>
<evidence type="ECO:0000313" key="1">
    <source>
        <dbReference type="EMBL" id="MBO0948183.1"/>
    </source>
</evidence>
<organism evidence="1 2">
    <name type="scientific">Fibrella forsythiae</name>
    <dbReference type="NCBI Taxonomy" id="2817061"/>
    <lineage>
        <taxon>Bacteria</taxon>
        <taxon>Pseudomonadati</taxon>
        <taxon>Bacteroidota</taxon>
        <taxon>Cytophagia</taxon>
        <taxon>Cytophagales</taxon>
        <taxon>Spirosomataceae</taxon>
        <taxon>Fibrella</taxon>
    </lineage>
</organism>
<accession>A0ABS3JDX3</accession>
<keyword evidence="2" id="KW-1185">Reference proteome</keyword>
<reference evidence="1 2" key="1">
    <citation type="submission" date="2021-03" db="EMBL/GenBank/DDBJ databases">
        <title>Fibrella sp. HMF5405 genome sequencing and assembly.</title>
        <authorList>
            <person name="Kang H."/>
            <person name="Kim H."/>
            <person name="Bae S."/>
            <person name="Joh K."/>
        </authorList>
    </citation>
    <scope>NUCLEOTIDE SEQUENCE [LARGE SCALE GENOMIC DNA]</scope>
    <source>
        <strain evidence="1 2">HMF5405</strain>
    </source>
</reference>
<dbReference type="SUPFAM" id="SSF56935">
    <property type="entry name" value="Porins"/>
    <property type="match status" value="1"/>
</dbReference>